<dbReference type="OrthoDB" id="128186at2"/>
<name>A0A1H9J0F5_9ACTN</name>
<dbReference type="InterPro" id="IPR050300">
    <property type="entry name" value="GDXG_lipolytic_enzyme"/>
</dbReference>
<keyword evidence="5" id="KW-1185">Reference proteome</keyword>
<evidence type="ECO:0000256" key="2">
    <source>
        <dbReference type="ARBA" id="ARBA00022801"/>
    </source>
</evidence>
<feature type="domain" description="Alpha/beta hydrolase fold-3" evidence="3">
    <location>
        <begin position="70"/>
        <end position="272"/>
    </location>
</feature>
<evidence type="ECO:0000313" key="4">
    <source>
        <dbReference type="EMBL" id="SEQ80531.1"/>
    </source>
</evidence>
<accession>A0A1H9J0F5</accession>
<evidence type="ECO:0000259" key="3">
    <source>
        <dbReference type="Pfam" id="PF07859"/>
    </source>
</evidence>
<dbReference type="GO" id="GO:0004806">
    <property type="term" value="F:triacylglycerol lipase activity"/>
    <property type="evidence" value="ECO:0007669"/>
    <property type="project" value="TreeGrafter"/>
</dbReference>
<gene>
    <name evidence="4" type="ORF">SAMN05421756_10657</name>
</gene>
<reference evidence="5" key="1">
    <citation type="submission" date="2016-10" db="EMBL/GenBank/DDBJ databases">
        <authorList>
            <person name="Varghese N."/>
            <person name="Submissions S."/>
        </authorList>
    </citation>
    <scope>NUCLEOTIDE SEQUENCE [LARGE SCALE GENOMIC DNA]</scope>
    <source>
        <strain evidence="5">CGMCC 4.6856</strain>
    </source>
</reference>
<evidence type="ECO:0000313" key="5">
    <source>
        <dbReference type="Proteomes" id="UP000198504"/>
    </source>
</evidence>
<dbReference type="Proteomes" id="UP000198504">
    <property type="component" value="Unassembled WGS sequence"/>
</dbReference>
<dbReference type="EMBL" id="FOFA01000006">
    <property type="protein sequence ID" value="SEQ80531.1"/>
    <property type="molecule type" value="Genomic_DNA"/>
</dbReference>
<proteinExistence type="inferred from homology"/>
<organism evidence="4 5">
    <name type="scientific">Microlunatus flavus</name>
    <dbReference type="NCBI Taxonomy" id="1036181"/>
    <lineage>
        <taxon>Bacteria</taxon>
        <taxon>Bacillati</taxon>
        <taxon>Actinomycetota</taxon>
        <taxon>Actinomycetes</taxon>
        <taxon>Propionibacteriales</taxon>
        <taxon>Propionibacteriaceae</taxon>
        <taxon>Microlunatus</taxon>
    </lineage>
</organism>
<dbReference type="Gene3D" id="3.40.50.1820">
    <property type="entry name" value="alpha/beta hydrolase"/>
    <property type="match status" value="1"/>
</dbReference>
<keyword evidence="2" id="KW-0378">Hydrolase</keyword>
<protein>
    <submittedName>
        <fullName evidence="4">Acetyl esterase/lipase</fullName>
    </submittedName>
</protein>
<evidence type="ECO:0000256" key="1">
    <source>
        <dbReference type="ARBA" id="ARBA00010515"/>
    </source>
</evidence>
<dbReference type="PANTHER" id="PTHR48081">
    <property type="entry name" value="AB HYDROLASE SUPERFAMILY PROTEIN C4A8.06C"/>
    <property type="match status" value="1"/>
</dbReference>
<dbReference type="SUPFAM" id="SSF53474">
    <property type="entry name" value="alpha/beta-Hydrolases"/>
    <property type="match status" value="1"/>
</dbReference>
<dbReference type="AlphaFoldDB" id="A0A1H9J0F5"/>
<dbReference type="PANTHER" id="PTHR48081:SF30">
    <property type="entry name" value="ACETYL-HYDROLASE LIPR-RELATED"/>
    <property type="match status" value="1"/>
</dbReference>
<dbReference type="Pfam" id="PF07859">
    <property type="entry name" value="Abhydrolase_3"/>
    <property type="match status" value="1"/>
</dbReference>
<comment type="similarity">
    <text evidence="1">Belongs to the 'GDXG' lipolytic enzyme family.</text>
</comment>
<dbReference type="InterPro" id="IPR029058">
    <property type="entry name" value="AB_hydrolase_fold"/>
</dbReference>
<sequence length="309" mass="31933">MTQKQRETVDTLLREAPLDLGGDVAVQRPLMEHLLTAQPLPDDVRTADDHLGGVPVVRVEVDGLATRGTVLHLHGGGFALGTAASSVGLAAAIARHTGMRVVSVDYRLAPEHPYPAAALDVAAAYAALVAEVGDEPVVVSGESAGGNLALTLLLEIRRSGLRTPAAAVLLSPMTDLTVSGDSFRANADKDPNLTAAALGTRSADYLRHTGVAADDPRVSPLFADLRGLPPLLVQAGSNEVLLDDATRLAARAAAAGVEVVLDVTPDVPHVFQAFAGILDEGEAALVRLARFVHDHTGVQTPVDAGAPTV</sequence>
<dbReference type="RefSeq" id="WP_091181997.1">
    <property type="nucleotide sequence ID" value="NZ_FOFA01000006.1"/>
</dbReference>
<dbReference type="STRING" id="1036181.SAMN05421756_10657"/>
<dbReference type="InterPro" id="IPR013094">
    <property type="entry name" value="AB_hydrolase_3"/>
</dbReference>